<dbReference type="AlphaFoldDB" id="A0A160DV33"/>
<evidence type="ECO:0000256" key="1">
    <source>
        <dbReference type="SAM" id="Phobius"/>
    </source>
</evidence>
<dbReference type="RefSeq" id="WP_067647684.1">
    <property type="nucleotide sequence ID" value="NZ_CP015249.1"/>
</dbReference>
<sequence length="91" mass="9807">MIPKPIPHTLARAVRPAFAALMLFVVAAGCPEAWAYIGPGAGVSFLGSLWAILVGIVLALAAILFWPIRWALRRLRKPRDPQAGPRGRPGE</sequence>
<organism evidence="2 3">
    <name type="scientific">Dokdonella koreensis DS-123</name>
    <dbReference type="NCBI Taxonomy" id="1300342"/>
    <lineage>
        <taxon>Bacteria</taxon>
        <taxon>Pseudomonadati</taxon>
        <taxon>Pseudomonadota</taxon>
        <taxon>Gammaproteobacteria</taxon>
        <taxon>Lysobacterales</taxon>
        <taxon>Rhodanobacteraceae</taxon>
        <taxon>Dokdonella</taxon>
    </lineage>
</organism>
<reference evidence="2 3" key="1">
    <citation type="submission" date="2016-04" db="EMBL/GenBank/DDBJ databases">
        <title>Complete genome sequence of Dokdonella koreensis DS-123T.</title>
        <authorList>
            <person name="Kim J.F."/>
            <person name="Lee H."/>
            <person name="Kwak M.-J."/>
        </authorList>
    </citation>
    <scope>NUCLEOTIDE SEQUENCE [LARGE SCALE GENOMIC DNA]</scope>
    <source>
        <strain evidence="2 3">DS-123</strain>
    </source>
</reference>
<name>A0A160DV33_9GAMM</name>
<protein>
    <submittedName>
        <fullName evidence="2">Uncharacterized protein</fullName>
    </submittedName>
</protein>
<keyword evidence="1" id="KW-0812">Transmembrane</keyword>
<dbReference type="Proteomes" id="UP000076830">
    <property type="component" value="Chromosome"/>
</dbReference>
<dbReference type="KEGG" id="dko:I596_2351"/>
<keyword evidence="3" id="KW-1185">Reference proteome</keyword>
<evidence type="ECO:0000313" key="3">
    <source>
        <dbReference type="Proteomes" id="UP000076830"/>
    </source>
</evidence>
<evidence type="ECO:0000313" key="2">
    <source>
        <dbReference type="EMBL" id="ANB18359.1"/>
    </source>
</evidence>
<dbReference type="STRING" id="1300342.I596_2351"/>
<dbReference type="EMBL" id="CP015249">
    <property type="protein sequence ID" value="ANB18359.1"/>
    <property type="molecule type" value="Genomic_DNA"/>
</dbReference>
<gene>
    <name evidence="2" type="ORF">I596_2351</name>
</gene>
<proteinExistence type="predicted"/>
<dbReference type="PROSITE" id="PS51257">
    <property type="entry name" value="PROKAR_LIPOPROTEIN"/>
    <property type="match status" value="1"/>
</dbReference>
<accession>A0A160DV33</accession>
<keyword evidence="1" id="KW-1133">Transmembrane helix</keyword>
<keyword evidence="1" id="KW-0472">Membrane</keyword>
<feature type="transmembrane region" description="Helical" evidence="1">
    <location>
        <begin position="45"/>
        <end position="68"/>
    </location>
</feature>